<reference evidence="1" key="2">
    <citation type="submission" date="2025-09" db="UniProtKB">
        <authorList>
            <consortium name="Ensembl"/>
        </authorList>
    </citation>
    <scope>IDENTIFICATION</scope>
</reference>
<organism evidence="1 2">
    <name type="scientific">Monodon monoceros</name>
    <name type="common">Narwhal</name>
    <name type="synonym">Ceratodon monodon</name>
    <dbReference type="NCBI Taxonomy" id="40151"/>
    <lineage>
        <taxon>Eukaryota</taxon>
        <taxon>Metazoa</taxon>
        <taxon>Chordata</taxon>
        <taxon>Craniata</taxon>
        <taxon>Vertebrata</taxon>
        <taxon>Euteleostomi</taxon>
        <taxon>Mammalia</taxon>
        <taxon>Eutheria</taxon>
        <taxon>Laurasiatheria</taxon>
        <taxon>Artiodactyla</taxon>
        <taxon>Whippomorpha</taxon>
        <taxon>Cetacea</taxon>
        <taxon>Odontoceti</taxon>
        <taxon>Monodontidae</taxon>
        <taxon>Monodon</taxon>
    </lineage>
</organism>
<name>A0A8C6B074_MONMO</name>
<dbReference type="Ensembl" id="ENSMMNT00015009951.1">
    <property type="protein sequence ID" value="ENSMMNP00015009102.1"/>
    <property type="gene ID" value="ENSMMNG00015006774.1"/>
</dbReference>
<dbReference type="GeneTree" id="ENSGT01070000254326"/>
<protein>
    <submittedName>
        <fullName evidence="1">Uncharacterized protein</fullName>
    </submittedName>
</protein>
<reference evidence="1" key="1">
    <citation type="submission" date="2025-08" db="UniProtKB">
        <authorList>
            <consortium name="Ensembl"/>
        </authorList>
    </citation>
    <scope>IDENTIFICATION</scope>
</reference>
<evidence type="ECO:0000313" key="2">
    <source>
        <dbReference type="Proteomes" id="UP000694561"/>
    </source>
</evidence>
<dbReference type="AlphaFoldDB" id="A0A8C6B074"/>
<dbReference type="Proteomes" id="UP000694561">
    <property type="component" value="Unplaced"/>
</dbReference>
<proteinExistence type="predicted"/>
<keyword evidence="2" id="KW-1185">Reference proteome</keyword>
<sequence length="88" mass="9519">MALLPNALSCLFHSPIQHKRSPDRSGKTRFIPSPPFLYGPIPPPSPNPKPKSQSLSLALSCSLSLSLSFNSGTSFFSLKPTSPRELLV</sequence>
<evidence type="ECO:0000313" key="1">
    <source>
        <dbReference type="Ensembl" id="ENSMMNP00015009102.1"/>
    </source>
</evidence>
<accession>A0A8C6B074</accession>